<comment type="caution">
    <text evidence="2">The sequence shown here is derived from an EMBL/GenBank/DDBJ whole genome shotgun (WGS) entry which is preliminary data.</text>
</comment>
<keyword evidence="3" id="KW-1185">Reference proteome</keyword>
<accession>A0A1V6PQR5</accession>
<keyword evidence="1" id="KW-0812">Transmembrane</keyword>
<proteinExistence type="predicted"/>
<evidence type="ECO:0000313" key="3">
    <source>
        <dbReference type="Proteomes" id="UP000191672"/>
    </source>
</evidence>
<dbReference type="AlphaFoldDB" id="A0A1V6PQR5"/>
<name>A0A1V6PQR5_9EURO</name>
<evidence type="ECO:0000313" key="2">
    <source>
        <dbReference type="EMBL" id="OQD79325.1"/>
    </source>
</evidence>
<sequence length="142" mass="15018">MGSHDSLAGLQGGLRSHYTGLGPLDGFLKACNVFFWPIFHGTSPALSLYAIAFAGSMIPMWLILFMHTCAKSSIVEIVMINALAGLLVQGTGPGLMMCVLLATRNTSMKAFAISDEVAHSNCSGTLTPLPLRVPSLATLAFF</sequence>
<dbReference type="Proteomes" id="UP000191672">
    <property type="component" value="Unassembled WGS sequence"/>
</dbReference>
<gene>
    <name evidence="2" type="ORF">PENANT_c054G10835</name>
</gene>
<keyword evidence="1" id="KW-0472">Membrane</keyword>
<keyword evidence="1" id="KW-1133">Transmembrane helix</keyword>
<reference evidence="3" key="1">
    <citation type="journal article" date="2017" name="Nat. Microbiol.">
        <title>Global analysis of biosynthetic gene clusters reveals vast potential of secondary metabolite production in Penicillium species.</title>
        <authorList>
            <person name="Nielsen J.C."/>
            <person name="Grijseels S."/>
            <person name="Prigent S."/>
            <person name="Ji B."/>
            <person name="Dainat J."/>
            <person name="Nielsen K.F."/>
            <person name="Frisvad J.C."/>
            <person name="Workman M."/>
            <person name="Nielsen J."/>
        </authorList>
    </citation>
    <scope>NUCLEOTIDE SEQUENCE [LARGE SCALE GENOMIC DNA]</scope>
    <source>
        <strain evidence="3">IBT 31811</strain>
    </source>
</reference>
<feature type="transmembrane region" description="Helical" evidence="1">
    <location>
        <begin position="46"/>
        <end position="66"/>
    </location>
</feature>
<dbReference type="STRING" id="416450.A0A1V6PQR5"/>
<dbReference type="EMBL" id="MDYN01000054">
    <property type="protein sequence ID" value="OQD79325.1"/>
    <property type="molecule type" value="Genomic_DNA"/>
</dbReference>
<feature type="transmembrane region" description="Helical" evidence="1">
    <location>
        <begin position="78"/>
        <end position="102"/>
    </location>
</feature>
<evidence type="ECO:0000256" key="1">
    <source>
        <dbReference type="SAM" id="Phobius"/>
    </source>
</evidence>
<organism evidence="2 3">
    <name type="scientific">Penicillium antarcticum</name>
    <dbReference type="NCBI Taxonomy" id="416450"/>
    <lineage>
        <taxon>Eukaryota</taxon>
        <taxon>Fungi</taxon>
        <taxon>Dikarya</taxon>
        <taxon>Ascomycota</taxon>
        <taxon>Pezizomycotina</taxon>
        <taxon>Eurotiomycetes</taxon>
        <taxon>Eurotiomycetidae</taxon>
        <taxon>Eurotiales</taxon>
        <taxon>Aspergillaceae</taxon>
        <taxon>Penicillium</taxon>
    </lineage>
</organism>
<protein>
    <submittedName>
        <fullName evidence="2">Uncharacterized protein</fullName>
    </submittedName>
</protein>